<keyword evidence="2" id="KW-0813">Transport</keyword>
<dbReference type="RefSeq" id="WP_060929685.1">
    <property type="nucleotide sequence ID" value="NZ_CAMPNK010000036.1"/>
</dbReference>
<evidence type="ECO:0000256" key="2">
    <source>
        <dbReference type="ARBA" id="ARBA00022448"/>
    </source>
</evidence>
<evidence type="ECO:0000256" key="5">
    <source>
        <dbReference type="ARBA" id="ARBA00023004"/>
    </source>
</evidence>
<evidence type="ECO:0000259" key="6">
    <source>
        <dbReference type="Pfam" id="PF01880"/>
    </source>
</evidence>
<dbReference type="GO" id="GO:0016491">
    <property type="term" value="F:oxidoreductase activity"/>
    <property type="evidence" value="ECO:0007669"/>
    <property type="project" value="InterPro"/>
</dbReference>
<dbReference type="InterPro" id="IPR036073">
    <property type="entry name" value="Desulfoferrodoxin_Fe-bd_dom_sf"/>
</dbReference>
<keyword evidence="4" id="KW-0249">Electron transport</keyword>
<dbReference type="OrthoDB" id="9814936at2"/>
<dbReference type="PANTHER" id="PTHR36541">
    <property type="entry name" value="SUPEROXIDE REDUCTASE-RELATED"/>
    <property type="match status" value="1"/>
</dbReference>
<dbReference type="EMBL" id="LRPM01000054">
    <property type="protein sequence ID" value="KWZ77346.1"/>
    <property type="molecule type" value="Genomic_DNA"/>
</dbReference>
<comment type="similarity">
    <text evidence="1">Belongs to the desulfoferrodoxin family.</text>
</comment>
<dbReference type="NCBIfam" id="TIGR00332">
    <property type="entry name" value="neela_ferrous"/>
    <property type="match status" value="1"/>
</dbReference>
<protein>
    <submittedName>
        <fullName evidence="7">Superoxide reductase</fullName>
    </submittedName>
</protein>
<keyword evidence="3" id="KW-0479">Metal-binding</keyword>
<dbReference type="PANTHER" id="PTHR36541:SF1">
    <property type="entry name" value="SUPEROXIDE REDUCTASE-RELATED"/>
    <property type="match status" value="1"/>
</dbReference>
<dbReference type="SUPFAM" id="SSF49367">
    <property type="entry name" value="Superoxide reductase-like"/>
    <property type="match status" value="1"/>
</dbReference>
<evidence type="ECO:0000256" key="4">
    <source>
        <dbReference type="ARBA" id="ARBA00022982"/>
    </source>
</evidence>
<accession>A0A133KCR2</accession>
<reference evidence="8" key="1">
    <citation type="submission" date="2016-01" db="EMBL/GenBank/DDBJ databases">
        <authorList>
            <person name="Mitreva M."/>
            <person name="Pepin K.H."/>
            <person name="Mihindukulasuriya K.A."/>
            <person name="Fulton R."/>
            <person name="Fronick C."/>
            <person name="O'Laughlin M."/>
            <person name="Miner T."/>
            <person name="Herter B."/>
            <person name="Rosa B.A."/>
            <person name="Cordes M."/>
            <person name="Tomlinson C."/>
            <person name="Wollam A."/>
            <person name="Palsikar V.B."/>
            <person name="Mardis E.R."/>
            <person name="Wilson R.K."/>
        </authorList>
    </citation>
    <scope>NUCLEOTIDE SEQUENCE [LARGE SCALE GENOMIC DNA]</scope>
    <source>
        <strain evidence="8">MJR8151</strain>
    </source>
</reference>
<dbReference type="Proteomes" id="UP000070383">
    <property type="component" value="Unassembled WGS sequence"/>
</dbReference>
<gene>
    <name evidence="7" type="ORF">HMPREF3200_01474</name>
</gene>
<sequence length="120" mass="13441">MTKLTETVQSGDWKAEKHVPELEFEKLEGGKIKVTACVGKEIAHPNGFEHHIAWIKVFFKAEDSKFPVEVASYQFPAHGEGEVFSEPVACGVFKSEKNGTLYALSYCNIHGLWENSLEVK</sequence>
<evidence type="ECO:0000256" key="3">
    <source>
        <dbReference type="ARBA" id="ARBA00022723"/>
    </source>
</evidence>
<evidence type="ECO:0000256" key="1">
    <source>
        <dbReference type="ARBA" id="ARBA00005941"/>
    </source>
</evidence>
<evidence type="ECO:0000313" key="8">
    <source>
        <dbReference type="Proteomes" id="UP000070383"/>
    </source>
</evidence>
<keyword evidence="5" id="KW-0408">Iron</keyword>
<name>A0A133KCR2_9FIRM</name>
<dbReference type="Pfam" id="PF01880">
    <property type="entry name" value="Desulfoferrodox"/>
    <property type="match status" value="1"/>
</dbReference>
<dbReference type="PATRIC" id="fig|33036.3.peg.1458"/>
<dbReference type="AlphaFoldDB" id="A0A133KCR2"/>
<dbReference type="InterPro" id="IPR051233">
    <property type="entry name" value="Desulfoferrodoxin_SOR"/>
</dbReference>
<proteinExistence type="inferred from homology"/>
<evidence type="ECO:0000313" key="7">
    <source>
        <dbReference type="EMBL" id="KWZ77346.1"/>
    </source>
</evidence>
<comment type="caution">
    <text evidence="7">The sequence shown here is derived from an EMBL/GenBank/DDBJ whole genome shotgun (WGS) entry which is preliminary data.</text>
</comment>
<dbReference type="GO" id="GO:0005506">
    <property type="term" value="F:iron ion binding"/>
    <property type="evidence" value="ECO:0007669"/>
    <property type="project" value="InterPro"/>
</dbReference>
<dbReference type="Gene3D" id="2.60.40.730">
    <property type="entry name" value="SOR catalytic domain"/>
    <property type="match status" value="1"/>
</dbReference>
<dbReference type="STRING" id="33036.HMPREF3200_01474"/>
<organism evidence="7 8">
    <name type="scientific">Anaerococcus tetradius</name>
    <dbReference type="NCBI Taxonomy" id="33036"/>
    <lineage>
        <taxon>Bacteria</taxon>
        <taxon>Bacillati</taxon>
        <taxon>Bacillota</taxon>
        <taxon>Tissierellia</taxon>
        <taxon>Tissierellales</taxon>
        <taxon>Peptoniphilaceae</taxon>
        <taxon>Anaerococcus</taxon>
    </lineage>
</organism>
<dbReference type="InterPro" id="IPR002742">
    <property type="entry name" value="Desulfoferrodoxin_Fe-bd_dom"/>
</dbReference>
<feature type="domain" description="Desulfoferrodoxin ferrous iron-binding" evidence="6">
    <location>
        <begin position="11"/>
        <end position="115"/>
    </location>
</feature>
<keyword evidence="8" id="KW-1185">Reference proteome</keyword>